<dbReference type="Proteomes" id="UP001604336">
    <property type="component" value="Unassembled WGS sequence"/>
</dbReference>
<keyword evidence="2" id="KW-1185">Reference proteome</keyword>
<dbReference type="AlphaFoldDB" id="A0ABD1P1R1"/>
<comment type="caution">
    <text evidence="1">The sequence shown here is derived from an EMBL/GenBank/DDBJ whole genome shotgun (WGS) entry which is preliminary data.</text>
</comment>
<gene>
    <name evidence="1" type="ORF">Adt_46227</name>
</gene>
<evidence type="ECO:0000313" key="2">
    <source>
        <dbReference type="Proteomes" id="UP001604336"/>
    </source>
</evidence>
<proteinExistence type="predicted"/>
<dbReference type="EMBL" id="JBFOLK010000046">
    <property type="protein sequence ID" value="KAL2457791.1"/>
    <property type="molecule type" value="Genomic_DNA"/>
</dbReference>
<accession>A0ABD1P1R1</accession>
<protein>
    <submittedName>
        <fullName evidence="1">Uncharacterized protein</fullName>
    </submittedName>
</protein>
<reference evidence="2" key="1">
    <citation type="submission" date="2024-07" db="EMBL/GenBank/DDBJ databases">
        <title>Two chromosome-level genome assemblies of Korean endemic species Abeliophyllum distichum and Forsythia ovata (Oleaceae).</title>
        <authorList>
            <person name="Jang H."/>
        </authorList>
    </citation>
    <scope>NUCLEOTIDE SEQUENCE [LARGE SCALE GENOMIC DNA]</scope>
</reference>
<organism evidence="1 2">
    <name type="scientific">Abeliophyllum distichum</name>
    <dbReference type="NCBI Taxonomy" id="126358"/>
    <lineage>
        <taxon>Eukaryota</taxon>
        <taxon>Viridiplantae</taxon>
        <taxon>Streptophyta</taxon>
        <taxon>Embryophyta</taxon>
        <taxon>Tracheophyta</taxon>
        <taxon>Spermatophyta</taxon>
        <taxon>Magnoliopsida</taxon>
        <taxon>eudicotyledons</taxon>
        <taxon>Gunneridae</taxon>
        <taxon>Pentapetalae</taxon>
        <taxon>asterids</taxon>
        <taxon>lamiids</taxon>
        <taxon>Lamiales</taxon>
        <taxon>Oleaceae</taxon>
        <taxon>Forsythieae</taxon>
        <taxon>Abeliophyllum</taxon>
    </lineage>
</organism>
<name>A0ABD1P1R1_9LAMI</name>
<evidence type="ECO:0000313" key="1">
    <source>
        <dbReference type="EMBL" id="KAL2457791.1"/>
    </source>
</evidence>
<sequence length="100" mass="11072">MCVKRVGNLPGHIGLISENHPGIIVEIHSGGATAAPFLSPILTETQRDYCYLKGVRDEVFTERRTIVDKEKIIGWNGWAISGYFCEKGEFGLEGFGRFLG</sequence>